<keyword evidence="1" id="KW-0812">Transmembrane</keyword>
<dbReference type="Proteomes" id="UP000078542">
    <property type="component" value="Unassembled WGS sequence"/>
</dbReference>
<proteinExistence type="predicted"/>
<gene>
    <name evidence="2" type="ORF">ALC62_08218</name>
</gene>
<evidence type="ECO:0000313" key="3">
    <source>
        <dbReference type="Proteomes" id="UP000078542"/>
    </source>
</evidence>
<feature type="transmembrane region" description="Helical" evidence="1">
    <location>
        <begin position="32"/>
        <end position="52"/>
    </location>
</feature>
<accession>A0A195CKL1</accession>
<evidence type="ECO:0000256" key="1">
    <source>
        <dbReference type="SAM" id="Phobius"/>
    </source>
</evidence>
<keyword evidence="3" id="KW-1185">Reference proteome</keyword>
<evidence type="ECO:0000313" key="2">
    <source>
        <dbReference type="EMBL" id="KYN00992.1"/>
    </source>
</evidence>
<dbReference type="AlphaFoldDB" id="A0A195CKL1"/>
<name>A0A195CKL1_9HYME</name>
<reference evidence="2 3" key="1">
    <citation type="submission" date="2016-03" db="EMBL/GenBank/DDBJ databases">
        <title>Cyphomyrmex costatus WGS genome.</title>
        <authorList>
            <person name="Nygaard S."/>
            <person name="Hu H."/>
            <person name="Boomsma J."/>
            <person name="Zhang G."/>
        </authorList>
    </citation>
    <scope>NUCLEOTIDE SEQUENCE [LARGE SCALE GENOMIC DNA]</scope>
    <source>
        <strain evidence="2">MS0001</strain>
        <tissue evidence="2">Whole body</tissue>
    </source>
</reference>
<keyword evidence="1" id="KW-1133">Transmembrane helix</keyword>
<protein>
    <submittedName>
        <fullName evidence="2">Uncharacterized protein</fullName>
    </submittedName>
</protein>
<sequence length="183" mass="20463">MVMKISASEAGVPLLGAVGPRYVVKQATVKRCVLALLLVSIASIFYYTYYIVSSGPLSSCMRNLANKLTIVLDDHESHLQHVIRHIYRATIGVIACLTRCGTREIKIERYIIVYELQNLRTVQAIELSPTDSVVTPNTRAGIFAHQRIPARIRTGGFTKLGELATRRAKCGGDQYEKRHRIHN</sequence>
<organism evidence="2 3">
    <name type="scientific">Cyphomyrmex costatus</name>
    <dbReference type="NCBI Taxonomy" id="456900"/>
    <lineage>
        <taxon>Eukaryota</taxon>
        <taxon>Metazoa</taxon>
        <taxon>Ecdysozoa</taxon>
        <taxon>Arthropoda</taxon>
        <taxon>Hexapoda</taxon>
        <taxon>Insecta</taxon>
        <taxon>Pterygota</taxon>
        <taxon>Neoptera</taxon>
        <taxon>Endopterygota</taxon>
        <taxon>Hymenoptera</taxon>
        <taxon>Apocrita</taxon>
        <taxon>Aculeata</taxon>
        <taxon>Formicoidea</taxon>
        <taxon>Formicidae</taxon>
        <taxon>Myrmicinae</taxon>
        <taxon>Cyphomyrmex</taxon>
    </lineage>
</organism>
<dbReference type="STRING" id="456900.A0A195CKL1"/>
<dbReference type="EMBL" id="KQ977642">
    <property type="protein sequence ID" value="KYN00992.1"/>
    <property type="molecule type" value="Genomic_DNA"/>
</dbReference>
<keyword evidence="1" id="KW-0472">Membrane</keyword>